<keyword evidence="4" id="KW-1015">Disulfide bond</keyword>
<comment type="similarity">
    <text evidence="1">Belongs to the SCO1/2 family.</text>
</comment>
<dbReference type="Proteomes" id="UP000007460">
    <property type="component" value="Chromosome"/>
</dbReference>
<evidence type="ECO:0000256" key="1">
    <source>
        <dbReference type="ARBA" id="ARBA00010996"/>
    </source>
</evidence>
<keyword evidence="2 3" id="KW-0186">Copper</keyword>
<dbReference type="KEGG" id="apb:SAR116_1003"/>
<evidence type="ECO:0000256" key="3">
    <source>
        <dbReference type="PIRSR" id="PIRSR603782-1"/>
    </source>
</evidence>
<evidence type="ECO:0000256" key="5">
    <source>
        <dbReference type="SAM" id="Phobius"/>
    </source>
</evidence>
<dbReference type="PANTHER" id="PTHR12151:SF25">
    <property type="entry name" value="LINALOOL DEHYDRATASE_ISOMERASE DOMAIN-CONTAINING PROTEIN"/>
    <property type="match status" value="1"/>
</dbReference>
<dbReference type="FunFam" id="3.40.30.10:FF:000013">
    <property type="entry name" value="Blast:Protein SCO1 homolog, mitochondrial"/>
    <property type="match status" value="1"/>
</dbReference>
<evidence type="ECO:0000256" key="2">
    <source>
        <dbReference type="ARBA" id="ARBA00023008"/>
    </source>
</evidence>
<keyword evidence="5" id="KW-0812">Transmembrane</keyword>
<dbReference type="InterPro" id="IPR003782">
    <property type="entry name" value="SCO1/SenC"/>
</dbReference>
<keyword evidence="7" id="KW-0378">Hydrolase</keyword>
<evidence type="ECO:0000256" key="4">
    <source>
        <dbReference type="PIRSR" id="PIRSR603782-2"/>
    </source>
</evidence>
<dbReference type="SUPFAM" id="SSF52833">
    <property type="entry name" value="Thioredoxin-like"/>
    <property type="match status" value="1"/>
</dbReference>
<feature type="transmembrane region" description="Helical" evidence="5">
    <location>
        <begin position="12"/>
        <end position="33"/>
    </location>
</feature>
<dbReference type="CDD" id="cd02968">
    <property type="entry name" value="SCO"/>
    <property type="match status" value="1"/>
</dbReference>
<accession>D5BSJ9</accession>
<feature type="binding site" evidence="3">
    <location>
        <position position="86"/>
    </location>
    <ligand>
        <name>Cu cation</name>
        <dbReference type="ChEBI" id="CHEBI:23378"/>
    </ligand>
</feature>
<dbReference type="EC" id="3.4.21.43" evidence="7"/>
<evidence type="ECO:0000313" key="8">
    <source>
        <dbReference type="Proteomes" id="UP000007460"/>
    </source>
</evidence>
<dbReference type="GO" id="GO:0046872">
    <property type="term" value="F:metal ion binding"/>
    <property type="evidence" value="ECO:0007669"/>
    <property type="project" value="UniProtKB-KW"/>
</dbReference>
<dbReference type="InterPro" id="IPR013766">
    <property type="entry name" value="Thioredoxin_domain"/>
</dbReference>
<organism evidence="7 8">
    <name type="scientific">Puniceispirillum marinum (strain IMCC1322)</name>
    <dbReference type="NCBI Taxonomy" id="488538"/>
    <lineage>
        <taxon>Bacteria</taxon>
        <taxon>Pseudomonadati</taxon>
        <taxon>Pseudomonadota</taxon>
        <taxon>Alphaproteobacteria</taxon>
        <taxon>Candidatus Puniceispirillales</taxon>
        <taxon>Candidatus Puniceispirillaceae</taxon>
        <taxon>Candidatus Puniceispirillum</taxon>
    </lineage>
</organism>
<reference evidence="7 8" key="1">
    <citation type="journal article" date="2010" name="J. Bacteriol.">
        <title>Complete genome sequence of "Candidatus Puniceispirillum marinum" IMCC1322, a representative of the SAR116 clade in the Alphaproteobacteria.</title>
        <authorList>
            <person name="Oh H.M."/>
            <person name="Kwon K.K."/>
            <person name="Kang I."/>
            <person name="Kang S.G."/>
            <person name="Lee J.H."/>
            <person name="Kim S.J."/>
            <person name="Cho J.C."/>
        </authorList>
    </citation>
    <scope>NUCLEOTIDE SEQUENCE [LARGE SCALE GENOMIC DNA]</scope>
    <source>
        <strain evidence="7 8">IMCC1322</strain>
    </source>
</reference>
<proteinExistence type="inferred from homology"/>
<dbReference type="RefSeq" id="WP_013045875.1">
    <property type="nucleotide sequence ID" value="NC_014010.1"/>
</dbReference>
<keyword evidence="3" id="KW-0479">Metal-binding</keyword>
<dbReference type="Gene3D" id="3.40.30.10">
    <property type="entry name" value="Glutaredoxin"/>
    <property type="match status" value="1"/>
</dbReference>
<dbReference type="AlphaFoldDB" id="D5BSJ9"/>
<dbReference type="GO" id="GO:0004252">
    <property type="term" value="F:serine-type endopeptidase activity"/>
    <property type="evidence" value="ECO:0007669"/>
    <property type="project" value="UniProtKB-EC"/>
</dbReference>
<feature type="domain" description="Thioredoxin" evidence="6">
    <location>
        <begin position="48"/>
        <end position="213"/>
    </location>
</feature>
<keyword evidence="5" id="KW-0472">Membrane</keyword>
<feature type="binding site" evidence="3">
    <location>
        <position position="90"/>
    </location>
    <ligand>
        <name>Cu cation</name>
        <dbReference type="ChEBI" id="CHEBI:23378"/>
    </ligand>
</feature>
<dbReference type="STRING" id="488538.SAR116_1003"/>
<evidence type="ECO:0000259" key="6">
    <source>
        <dbReference type="PROSITE" id="PS51352"/>
    </source>
</evidence>
<name>D5BSJ9_PUNMI</name>
<keyword evidence="8" id="KW-1185">Reference proteome</keyword>
<dbReference type="PROSITE" id="PS51352">
    <property type="entry name" value="THIOREDOXIN_2"/>
    <property type="match status" value="1"/>
</dbReference>
<feature type="disulfide bond" description="Redox-active" evidence="4">
    <location>
        <begin position="86"/>
        <end position="90"/>
    </location>
</feature>
<dbReference type="eggNOG" id="COG1999">
    <property type="taxonomic scope" value="Bacteria"/>
</dbReference>
<protein>
    <submittedName>
        <fullName evidence="7">SCO1/2 family protein</fullName>
        <ecNumber evidence="7">3.4.21.43</ecNumber>
    </submittedName>
</protein>
<dbReference type="HOGENOM" id="CLU_050131_3_1_5"/>
<sequence length="216" mass="23676">MILHATYGRKIVLSTITIIVGLSAAIGVGWWQVDGPGAVRPLSKIKTVIPSITSMSFSLTDHEGNAVGPETLIGRPTMAFFGFTYCPDVCPTTLADISGWLDDLGDEADEMNVVFITVDPERDTVETMAEYVGYFHPAIRGWTGPEEQIARVADGFRATYERVPTGSGDYTMNHTASVFLFAASGRFVTMIDYHEPREFAVPKIRRAMEEETEGAT</sequence>
<dbReference type="InterPro" id="IPR036249">
    <property type="entry name" value="Thioredoxin-like_sf"/>
</dbReference>
<feature type="binding site" evidence="3">
    <location>
        <position position="174"/>
    </location>
    <ligand>
        <name>Cu cation</name>
        <dbReference type="ChEBI" id="CHEBI:23378"/>
    </ligand>
</feature>
<keyword evidence="5" id="KW-1133">Transmembrane helix</keyword>
<dbReference type="PANTHER" id="PTHR12151">
    <property type="entry name" value="ELECTRON TRANSPORT PROTIN SCO1/SENC FAMILY MEMBER"/>
    <property type="match status" value="1"/>
</dbReference>
<gene>
    <name evidence="7" type="ordered locus">SAR116_1003</name>
</gene>
<evidence type="ECO:0000313" key="7">
    <source>
        <dbReference type="EMBL" id="ADE39246.1"/>
    </source>
</evidence>
<dbReference type="OrthoDB" id="9790194at2"/>
<dbReference type="EMBL" id="CP001751">
    <property type="protein sequence ID" value="ADE39246.1"/>
    <property type="molecule type" value="Genomic_DNA"/>
</dbReference>
<dbReference type="Pfam" id="PF02630">
    <property type="entry name" value="SCO1-SenC"/>
    <property type="match status" value="1"/>
</dbReference>